<comment type="caution">
    <text evidence="1">The sequence shown here is derived from an EMBL/GenBank/DDBJ whole genome shotgun (WGS) entry which is preliminary data.</text>
</comment>
<dbReference type="AlphaFoldDB" id="A0AAN9LPJ5"/>
<accession>A0AAN9LPJ5</accession>
<protein>
    <submittedName>
        <fullName evidence="1">Uncharacterized protein</fullName>
    </submittedName>
</protein>
<evidence type="ECO:0000313" key="2">
    <source>
        <dbReference type="Proteomes" id="UP001367508"/>
    </source>
</evidence>
<dbReference type="Proteomes" id="UP001367508">
    <property type="component" value="Unassembled WGS sequence"/>
</dbReference>
<gene>
    <name evidence="1" type="ORF">VNO77_17771</name>
</gene>
<evidence type="ECO:0000313" key="1">
    <source>
        <dbReference type="EMBL" id="KAK7337208.1"/>
    </source>
</evidence>
<keyword evidence="2" id="KW-1185">Reference proteome</keyword>
<organism evidence="1 2">
    <name type="scientific">Canavalia gladiata</name>
    <name type="common">Sword bean</name>
    <name type="synonym">Dolichos gladiatus</name>
    <dbReference type="NCBI Taxonomy" id="3824"/>
    <lineage>
        <taxon>Eukaryota</taxon>
        <taxon>Viridiplantae</taxon>
        <taxon>Streptophyta</taxon>
        <taxon>Embryophyta</taxon>
        <taxon>Tracheophyta</taxon>
        <taxon>Spermatophyta</taxon>
        <taxon>Magnoliopsida</taxon>
        <taxon>eudicotyledons</taxon>
        <taxon>Gunneridae</taxon>
        <taxon>Pentapetalae</taxon>
        <taxon>rosids</taxon>
        <taxon>fabids</taxon>
        <taxon>Fabales</taxon>
        <taxon>Fabaceae</taxon>
        <taxon>Papilionoideae</taxon>
        <taxon>50 kb inversion clade</taxon>
        <taxon>NPAAA clade</taxon>
        <taxon>indigoferoid/millettioid clade</taxon>
        <taxon>Phaseoleae</taxon>
        <taxon>Canavalia</taxon>
    </lineage>
</organism>
<reference evidence="1 2" key="1">
    <citation type="submission" date="2024-01" db="EMBL/GenBank/DDBJ databases">
        <title>The genomes of 5 underutilized Papilionoideae crops provide insights into root nodulation and disease resistanc.</title>
        <authorList>
            <person name="Jiang F."/>
        </authorList>
    </citation>
    <scope>NUCLEOTIDE SEQUENCE [LARGE SCALE GENOMIC DNA]</scope>
    <source>
        <strain evidence="1">LVBAO_FW01</strain>
        <tissue evidence="1">Leaves</tissue>
    </source>
</reference>
<dbReference type="EMBL" id="JAYMYQ010000004">
    <property type="protein sequence ID" value="KAK7337208.1"/>
    <property type="molecule type" value="Genomic_DNA"/>
</dbReference>
<sequence>MIPRVRRVISPAKVYPGLYPVQTETSPGQQAIEFWSDASKSSGSFAVSTNCHRIVSLKAALGSGLPKKPIHTKGCINDSDLPYSLLASKGGPQDLMFPWSIIKLH</sequence>
<proteinExistence type="predicted"/>
<name>A0AAN9LPJ5_CANGL</name>